<feature type="compositionally biased region" description="Basic and acidic residues" evidence="8">
    <location>
        <begin position="883"/>
        <end position="897"/>
    </location>
</feature>
<feature type="compositionally biased region" description="Acidic residues" evidence="8">
    <location>
        <begin position="842"/>
        <end position="851"/>
    </location>
</feature>
<dbReference type="PANTHER" id="PTHR13402">
    <property type="entry name" value="RGPR-RELATED"/>
    <property type="match status" value="1"/>
</dbReference>
<feature type="compositionally biased region" description="Polar residues" evidence="8">
    <location>
        <begin position="258"/>
        <end position="290"/>
    </location>
</feature>
<keyword evidence="11" id="KW-0946">Virion</keyword>
<dbReference type="InterPro" id="IPR024298">
    <property type="entry name" value="Sec16_Sec23-bd"/>
</dbReference>
<keyword evidence="11" id="KW-0167">Capsid protein</keyword>
<evidence type="ECO:0000256" key="4">
    <source>
        <dbReference type="ARBA" id="ARBA00022824"/>
    </source>
</evidence>
<feature type="compositionally biased region" description="Pro residues" evidence="8">
    <location>
        <begin position="2187"/>
        <end position="2203"/>
    </location>
</feature>
<feature type="compositionally biased region" description="Low complexity" evidence="8">
    <location>
        <begin position="2080"/>
        <end position="2093"/>
    </location>
</feature>
<feature type="compositionally biased region" description="Low complexity" evidence="8">
    <location>
        <begin position="2016"/>
        <end position="2028"/>
    </location>
</feature>
<feature type="compositionally biased region" description="Polar residues" evidence="8">
    <location>
        <begin position="1314"/>
        <end position="1327"/>
    </location>
</feature>
<feature type="compositionally biased region" description="Low complexity" evidence="8">
    <location>
        <begin position="609"/>
        <end position="642"/>
    </location>
</feature>
<dbReference type="GO" id="GO:0006914">
    <property type="term" value="P:autophagy"/>
    <property type="evidence" value="ECO:0007669"/>
    <property type="project" value="UniProtKB-KW"/>
</dbReference>
<feature type="compositionally biased region" description="Polar residues" evidence="8">
    <location>
        <begin position="1599"/>
        <end position="1608"/>
    </location>
</feature>
<organism evidence="11 12">
    <name type="scientific">Rhodotorula toruloides</name>
    <name type="common">Yeast</name>
    <name type="synonym">Rhodosporidium toruloides</name>
    <dbReference type="NCBI Taxonomy" id="5286"/>
    <lineage>
        <taxon>Eukaryota</taxon>
        <taxon>Fungi</taxon>
        <taxon>Dikarya</taxon>
        <taxon>Basidiomycota</taxon>
        <taxon>Pucciniomycotina</taxon>
        <taxon>Microbotryomycetes</taxon>
        <taxon>Sporidiobolales</taxon>
        <taxon>Sporidiobolaceae</taxon>
        <taxon>Rhodotorula</taxon>
    </lineage>
</organism>
<gene>
    <name evidence="11" type="ORF">Rt10032_c09g3937</name>
</gene>
<dbReference type="PANTHER" id="PTHR13402:SF6">
    <property type="entry name" value="SECRETORY 16, ISOFORM I"/>
    <property type="match status" value="1"/>
</dbReference>
<feature type="domain" description="Sec16 central conserved" evidence="10">
    <location>
        <begin position="1287"/>
        <end position="1427"/>
    </location>
</feature>
<feature type="compositionally biased region" description="Low complexity" evidence="8">
    <location>
        <begin position="427"/>
        <end position="443"/>
    </location>
</feature>
<dbReference type="InterPro" id="IPR024340">
    <property type="entry name" value="Sec16_CCD"/>
</dbReference>
<feature type="compositionally biased region" description="Pro residues" evidence="8">
    <location>
        <begin position="778"/>
        <end position="788"/>
    </location>
</feature>
<evidence type="ECO:0000256" key="6">
    <source>
        <dbReference type="ARBA" id="ARBA00024687"/>
    </source>
</evidence>
<name>A0A511KHS2_RHOTO</name>
<evidence type="ECO:0000259" key="9">
    <source>
        <dbReference type="Pfam" id="PF12931"/>
    </source>
</evidence>
<protein>
    <recommendedName>
        <fullName evidence="7">Protein transport protein sec16</fullName>
    </recommendedName>
</protein>
<feature type="region of interest" description="Disordered" evidence="8">
    <location>
        <begin position="1587"/>
        <end position="1615"/>
    </location>
</feature>
<feature type="compositionally biased region" description="Polar residues" evidence="8">
    <location>
        <begin position="1226"/>
        <end position="1241"/>
    </location>
</feature>
<proteinExistence type="inferred from homology"/>
<sequence>MSRPGPGYSRGRLSADAPNSTLFGERGGGDSPGDFYDSLNPGASPSPYGPREQGLNTVFEQEEPASSPDMNRSGQQWSGHSQEQYGGERGGYYGQQQQGQQRQQGAYGGYDSLAQGYGQHQRYDQQTYSADSSQQAVDAPYYPGWIWDAASGQYLPDTNHGGESEQYGAASAEQAQADHNSQAQQQSQAVDAPYYPGWVWDAASGQYLPDSNYDGEGGQQGESTAADQGHAADGAEQNGYAQGDSEQQYDSYGHQYGRANSSQTYPAASLNQHVQADPYSTHSQPSPASHDQNEHEARQPAAFDAQDEEDPYANDPYNAESYAQYGQGGDSYAQQQQDSHDPYGREQQGAPFGQHEQQVQTLEQEDPYAADSNPYADESAGGDPFAQSDSQDPFARQQSYDTFGTRDQQQQASNQSFDPYAPRQEAPPHSQQPQQRAPPQQEPQRQEPQRQQPPSSKQQEAFDPYAPTTSRAAPPPIAPSQPLEPSQNRAAYSPPPPQQQFTSFGAAFDAPPQRNEPARSTPYVAHAPPTRQAAPLQQQQPREAPRQDPQQPEELPHDPYAPRKSQGKSQNRQPREQRPYDPYNLQSSQSSQGPASPPMRHQPFPQTGSSAASAGRAALSPPPRSASAASNASSRQASAPAQAGPPPQSGAQQPPQTAALPPRKGPESVASPRSEASFNLASPPSRARELPQQQQRQQQQSQQRQAPPKKQQSAAPAFDLPPPRSAPAARLPQQAAFEEPPASDTPADSAARPATAPQTTAPYAPPPAAPNRDSYAPPSQPVLPPSQRKPPSISGGLMRPPVPRAPHQRGASAFGSDSPYGALPSGPPTAAYEPPQTVEQIKEEEEEEEVPPEQKESEKPEEFVPSWMQATSKAPPPPVFPNKPRDQPVKQEQEEGSRVAPPPQRQPVSKPSTRSQQLHQQQRDPVDDLNEMSLDERPSQLPSQHAPLPPRNRARPPPTQQQTAPPPPRDVAKPPPGTGGAPPLRGPVAARPPPSAQQQPQQQQRPPPQNQQPPQRGPPRAKPSLQMPLSPERSQVPQLQFEAPSPEVRAERRGERYDYGGGRLTPVPTMSGIEETPEPREGDEDDYFGRSDTQQTDSQYGMDDSTVFTTGDGDRATGPTTPSSQYGGDWRADSQDAQGYDYLGHPPAQHQQQQQKKPYGPYAPATQRDLYPHRDVPSRDLAVTPPAQQRGPTIYASPDKRAVPPRQALTASAMARASSYDAPPSRKTSTDSYGYDQQQENSYAPPAAQQSQRQSYNPYAGAAAQVQRPASMGNGEPADLGLERRRAPVVSFGFGGRMVVVFPDGGRPDFGGDSSNPYGAPSTNSQLASPSVAHVRKLADIVPPPADGNAFPGPIFLDGGKANAGKKRKEALSWLAQRMGELEQEVSYARGAAPSVFEATHADERRRKVESRLMLVKLVKVMVENEGKLTGSPKVDDAVRAIFTGEPTNADPGAAALPTADQLVAASSRMTSNASTAPFITYGVSPADLDQMSEYLLRGERREAVRHALDHKMWAHAFIIASCVDTDCWKEVTIEFLRTELTPSAENPAPGAEGREALRVAYGMFAGLGAESMHQFIPPQALGSGTSALRNGAEFDNGAASTSHSPTSQERRSLAPSTLAKWQETVGMIVANRTAGDSAALTSLGDGLAANGWTDAAHVCYLLSPQTSLTQGLGMPTSRIVLVGSSPLTADATIDLESVKLTELVEFAFSLVPAVKGHDAFVGFPHLQAFRLYHAAVLADSGNISQAHRYAEAVVNTLKLATKPSPFYHPRLVAQIKSLSERLGAAPGQKEGGSWLARKVPRPTVNSLWSTFEGGFNKFVAGDEQPTAQQLAARAEVAKQANGAAVGAFSHFSSIAPGSTSGTLSHAQTSYEQTGSNRLHAYMLAQHASSRPTSPLATAPHPQAHHHQSPGPPPVKRAAFKTHHARSSSLGAFAGYEYSPNVAPPWQSYTPPSLPGRGAGNAERLEGREHEQSPPSPRGPPSARRPQFASVEEQLQEDESGFISPMAQFGPSVSPSTAAASHQQQQQQTHRRMTTAEELADLGIANSKSKKPAFDTLDEELEAEEGGMPQEKRPNPEENGSGAATPATAGSGPKLDDKPTIKPSKSWLGGWFKREASPANAGPGPVKANLGEQKSFVYDEKLKRWVNKSSKGGDESPATVTPPPRAATASPSKALRNGPPRFMSETPPVPPMPTRAATNPPPLARSATSGDLRGDTRPSSAASNPTRPPSAAGMPPRTTGTPGEGGSTRSSAKRKPKYAVYAP</sequence>
<dbReference type="EMBL" id="BJWK01000009">
    <property type="protein sequence ID" value="GEM09920.1"/>
    <property type="molecule type" value="Genomic_DNA"/>
</dbReference>
<feature type="domain" description="Sec16 Sec23-binding" evidence="9">
    <location>
        <begin position="1493"/>
        <end position="1823"/>
    </location>
</feature>
<keyword evidence="3 7" id="KW-0813">Transport</keyword>
<feature type="compositionally biased region" description="Polar residues" evidence="8">
    <location>
        <begin position="387"/>
        <end position="417"/>
    </location>
</feature>
<evidence type="ECO:0000256" key="2">
    <source>
        <dbReference type="ARBA" id="ARBA00005927"/>
    </source>
</evidence>
<feature type="compositionally biased region" description="Polar residues" evidence="8">
    <location>
        <begin position="124"/>
        <end position="135"/>
    </location>
</feature>
<feature type="region of interest" description="Disordered" evidence="8">
    <location>
        <begin position="205"/>
        <end position="1279"/>
    </location>
</feature>
<dbReference type="GO" id="GO:0070973">
    <property type="term" value="P:protein localization to endoplasmic reticulum exit site"/>
    <property type="evidence" value="ECO:0007669"/>
    <property type="project" value="TreeGrafter"/>
</dbReference>
<keyword evidence="7" id="KW-0472">Membrane</keyword>
<dbReference type="Pfam" id="PF12931">
    <property type="entry name" value="TPR_Sec16"/>
    <property type="match status" value="1"/>
</dbReference>
<feature type="compositionally biased region" description="Basic and acidic residues" evidence="8">
    <location>
        <begin position="1048"/>
        <end position="1058"/>
    </location>
</feature>
<dbReference type="GO" id="GO:0015031">
    <property type="term" value="P:protein transport"/>
    <property type="evidence" value="ECO:0007669"/>
    <property type="project" value="UniProtKB-KW"/>
</dbReference>
<evidence type="ECO:0000313" key="11">
    <source>
        <dbReference type="EMBL" id="GEM09920.1"/>
    </source>
</evidence>
<dbReference type="GO" id="GO:0007030">
    <property type="term" value="P:Golgi organization"/>
    <property type="evidence" value="ECO:0007669"/>
    <property type="project" value="TreeGrafter"/>
</dbReference>
<dbReference type="GO" id="GO:0070971">
    <property type="term" value="C:endoplasmic reticulum exit site"/>
    <property type="evidence" value="ECO:0007669"/>
    <property type="project" value="TreeGrafter"/>
</dbReference>
<feature type="compositionally biased region" description="Pro residues" evidence="8">
    <location>
        <begin position="1005"/>
        <end position="1021"/>
    </location>
</feature>
<evidence type="ECO:0000256" key="3">
    <source>
        <dbReference type="ARBA" id="ARBA00022448"/>
    </source>
</evidence>
<feature type="region of interest" description="Disordered" evidence="8">
    <location>
        <begin position="1308"/>
        <end position="1327"/>
    </location>
</feature>
<feature type="compositionally biased region" description="Polar residues" evidence="8">
    <location>
        <begin position="1887"/>
        <end position="1896"/>
    </location>
</feature>
<comment type="similarity">
    <text evidence="2 7">Belongs to the SEC16 family.</text>
</comment>
<keyword evidence="7" id="KW-0072">Autophagy</keyword>
<feature type="compositionally biased region" description="Low complexity" evidence="8">
    <location>
        <begin position="449"/>
        <end position="459"/>
    </location>
</feature>
<evidence type="ECO:0000313" key="12">
    <source>
        <dbReference type="Proteomes" id="UP000321518"/>
    </source>
</evidence>
<reference evidence="11 12" key="1">
    <citation type="submission" date="2019-07" db="EMBL/GenBank/DDBJ databases">
        <title>Rhodotorula toruloides NBRC10032 genome sequencing.</title>
        <authorList>
            <person name="Shida Y."/>
            <person name="Takaku H."/>
            <person name="Ogasawara W."/>
            <person name="Mori K."/>
        </authorList>
    </citation>
    <scope>NUCLEOTIDE SEQUENCE [LARGE SCALE GENOMIC DNA]</scope>
    <source>
        <strain evidence="11 12">NBRC10032</strain>
    </source>
</reference>
<feature type="compositionally biased region" description="Low complexity" evidence="8">
    <location>
        <begin position="726"/>
        <end position="762"/>
    </location>
</feature>
<dbReference type="OrthoDB" id="8918678at2759"/>
<feature type="compositionally biased region" description="Polar residues" evidence="8">
    <location>
        <begin position="906"/>
        <end position="920"/>
    </location>
</feature>
<evidence type="ECO:0000256" key="8">
    <source>
        <dbReference type="SAM" id="MobiDB-lite"/>
    </source>
</evidence>
<feature type="region of interest" description="Disordered" evidence="8">
    <location>
        <begin position="151"/>
        <end position="190"/>
    </location>
</feature>
<keyword evidence="4 7" id="KW-0256">Endoplasmic reticulum</keyword>
<feature type="compositionally biased region" description="Pro residues" evidence="8">
    <location>
        <begin position="947"/>
        <end position="977"/>
    </location>
</feature>
<accession>A0A511KHS2</accession>
<dbReference type="GO" id="GO:0016192">
    <property type="term" value="P:vesicle-mediated transport"/>
    <property type="evidence" value="ECO:0007669"/>
    <property type="project" value="UniProtKB-KW"/>
</dbReference>
<evidence type="ECO:0000256" key="7">
    <source>
        <dbReference type="RuleBase" id="RU364101"/>
    </source>
</evidence>
<comment type="function">
    <text evidence="6 7">Involved in the initiation of assembly of the COPII coat required for the formation of transport vesicles from the endoplasmic reticulum (ER) and the selection of cargo molecules. Also involved in autophagy.</text>
</comment>
<dbReference type="GO" id="GO:0012507">
    <property type="term" value="C:ER to Golgi transport vesicle membrane"/>
    <property type="evidence" value="ECO:0007669"/>
    <property type="project" value="TreeGrafter"/>
</dbReference>
<feature type="compositionally biased region" description="Low complexity" evidence="8">
    <location>
        <begin position="1144"/>
        <end position="1164"/>
    </location>
</feature>
<feature type="compositionally biased region" description="Low complexity" evidence="8">
    <location>
        <begin position="174"/>
        <end position="190"/>
    </location>
</feature>
<feature type="region of interest" description="Disordered" evidence="8">
    <location>
        <begin position="1947"/>
        <end position="2263"/>
    </location>
</feature>
<feature type="compositionally biased region" description="Low complexity" evidence="8">
    <location>
        <begin position="1242"/>
        <end position="1256"/>
    </location>
</feature>
<dbReference type="Gene3D" id="1.25.40.1030">
    <property type="match status" value="1"/>
</dbReference>
<feature type="compositionally biased region" description="Low complexity" evidence="8">
    <location>
        <begin position="691"/>
        <end position="717"/>
    </location>
</feature>
<feature type="compositionally biased region" description="Polar residues" evidence="8">
    <location>
        <begin position="68"/>
        <end position="81"/>
    </location>
</feature>
<feature type="compositionally biased region" description="Basic and acidic residues" evidence="8">
    <location>
        <begin position="1963"/>
        <end position="1972"/>
    </location>
</feature>
<dbReference type="Pfam" id="PF12932">
    <property type="entry name" value="Sec16"/>
    <property type="match status" value="1"/>
</dbReference>
<keyword evidence="7" id="KW-0653">Protein transport</keyword>
<feature type="compositionally biased region" description="Low complexity" evidence="8">
    <location>
        <begin position="528"/>
        <end position="553"/>
    </location>
</feature>
<evidence type="ECO:0000256" key="1">
    <source>
        <dbReference type="ARBA" id="ARBA00004397"/>
    </source>
</evidence>
<feature type="compositionally biased region" description="Basic and acidic residues" evidence="8">
    <location>
        <begin position="852"/>
        <end position="862"/>
    </location>
</feature>
<evidence type="ECO:0000256" key="5">
    <source>
        <dbReference type="ARBA" id="ARBA00022892"/>
    </source>
</evidence>
<dbReference type="Proteomes" id="UP000321518">
    <property type="component" value="Unassembled WGS sequence"/>
</dbReference>
<keyword evidence="5 7" id="KW-0931">ER-Golgi transport</keyword>
<dbReference type="CDD" id="cd09233">
    <property type="entry name" value="ACE1-Sec16-like"/>
    <property type="match status" value="1"/>
</dbReference>
<comment type="caution">
    <text evidence="11">The sequence shown here is derived from an EMBL/GenBank/DDBJ whole genome shotgun (WGS) entry which is preliminary data.</text>
</comment>
<feature type="compositionally biased region" description="Low complexity" evidence="8">
    <location>
        <begin position="649"/>
        <end position="662"/>
    </location>
</feature>
<feature type="compositionally biased region" description="Acidic residues" evidence="8">
    <location>
        <begin position="2056"/>
        <end position="2065"/>
    </location>
</feature>
<comment type="subcellular location">
    <subcellularLocation>
        <location evidence="1">Endoplasmic reticulum membrane</location>
        <topology evidence="1">Peripheral membrane protein</topology>
        <orientation evidence="1">Cytoplasmic side</orientation>
    </subcellularLocation>
</comment>
<feature type="region of interest" description="Disordered" evidence="8">
    <location>
        <begin position="1"/>
        <end position="135"/>
    </location>
</feature>
<feature type="compositionally biased region" description="Low complexity" evidence="8">
    <location>
        <begin position="94"/>
        <end position="105"/>
    </location>
</feature>
<feature type="region of interest" description="Disordered" evidence="8">
    <location>
        <begin position="1887"/>
        <end position="1924"/>
    </location>
</feature>
<evidence type="ECO:0000259" key="10">
    <source>
        <dbReference type="Pfam" id="PF12932"/>
    </source>
</evidence>
<dbReference type="GO" id="GO:0005789">
    <property type="term" value="C:endoplasmic reticulum membrane"/>
    <property type="evidence" value="ECO:0007669"/>
    <property type="project" value="UniProtKB-SubCell"/>
</dbReference>